<proteinExistence type="predicted"/>
<evidence type="ECO:0000313" key="2">
    <source>
        <dbReference type="Proteomes" id="UP000236754"/>
    </source>
</evidence>
<organism evidence="1 2">
    <name type="scientific">Actinacidiphila yanglinensis</name>
    <dbReference type="NCBI Taxonomy" id="310779"/>
    <lineage>
        <taxon>Bacteria</taxon>
        <taxon>Bacillati</taxon>
        <taxon>Actinomycetota</taxon>
        <taxon>Actinomycetes</taxon>
        <taxon>Kitasatosporales</taxon>
        <taxon>Streptomycetaceae</taxon>
        <taxon>Actinacidiphila</taxon>
    </lineage>
</organism>
<evidence type="ECO:0000313" key="1">
    <source>
        <dbReference type="EMBL" id="SEG29149.1"/>
    </source>
</evidence>
<dbReference type="EMBL" id="FNVU01000004">
    <property type="protein sequence ID" value="SEG29149.1"/>
    <property type="molecule type" value="Genomic_DNA"/>
</dbReference>
<sequence>MCTYTTVKDVVDGSAKGPNGSWFHVTDVTVYFDHPVHAMAEHTMNIDFANPAKGPSARVALELTAESARTLIAALQDALAAVPVEMQV</sequence>
<gene>
    <name evidence="1" type="ORF">SAMN05216223_104217</name>
</gene>
<reference evidence="1 2" key="1">
    <citation type="submission" date="2016-10" db="EMBL/GenBank/DDBJ databases">
        <authorList>
            <person name="de Groot N.N."/>
        </authorList>
    </citation>
    <scope>NUCLEOTIDE SEQUENCE [LARGE SCALE GENOMIC DNA]</scope>
    <source>
        <strain evidence="1 2">CGMCC 4.2023</strain>
    </source>
</reference>
<dbReference type="Proteomes" id="UP000236754">
    <property type="component" value="Unassembled WGS sequence"/>
</dbReference>
<accession>A0A1H5YXY8</accession>
<name>A0A1H5YXY8_9ACTN</name>
<dbReference type="RefSeq" id="WP_103885507.1">
    <property type="nucleotide sequence ID" value="NZ_FNVU01000004.1"/>
</dbReference>
<dbReference type="OrthoDB" id="7281941at2"/>
<keyword evidence="2" id="KW-1185">Reference proteome</keyword>
<protein>
    <submittedName>
        <fullName evidence="1">Uncharacterized protein</fullName>
    </submittedName>
</protein>
<dbReference type="Pfam" id="PF19812">
    <property type="entry name" value="DUF6295"/>
    <property type="match status" value="1"/>
</dbReference>
<dbReference type="AlphaFoldDB" id="A0A1H5YXY8"/>
<dbReference type="InterPro" id="IPR046262">
    <property type="entry name" value="DUF6295"/>
</dbReference>